<evidence type="ECO:0000313" key="4">
    <source>
        <dbReference type="EMBL" id="RKR76534.1"/>
    </source>
</evidence>
<accession>A0A495IKP0</accession>
<dbReference type="InterPro" id="IPR036452">
    <property type="entry name" value="Ribo_hydro-like"/>
</dbReference>
<evidence type="ECO:0000259" key="3">
    <source>
        <dbReference type="Pfam" id="PF01156"/>
    </source>
</evidence>
<reference evidence="4 5" key="1">
    <citation type="submission" date="2018-10" db="EMBL/GenBank/DDBJ databases">
        <title>Sequencing the genomes of 1000 actinobacteria strains.</title>
        <authorList>
            <person name="Klenk H.-P."/>
        </authorList>
    </citation>
    <scope>NUCLEOTIDE SEQUENCE [LARGE SCALE GENOMIC DNA]</scope>
    <source>
        <strain evidence="4 5">DSM 17894</strain>
    </source>
</reference>
<dbReference type="Gene3D" id="3.90.245.10">
    <property type="entry name" value="Ribonucleoside hydrolase-like"/>
    <property type="match status" value="1"/>
</dbReference>
<feature type="domain" description="Inosine/uridine-preferring nucleoside hydrolase" evidence="3">
    <location>
        <begin position="10"/>
        <end position="295"/>
    </location>
</feature>
<evidence type="ECO:0000313" key="5">
    <source>
        <dbReference type="Proteomes" id="UP000280008"/>
    </source>
</evidence>
<evidence type="ECO:0000256" key="2">
    <source>
        <dbReference type="ARBA" id="ARBA00023295"/>
    </source>
</evidence>
<dbReference type="PANTHER" id="PTHR12304:SF4">
    <property type="entry name" value="URIDINE NUCLEOSIDASE"/>
    <property type="match status" value="1"/>
</dbReference>
<sequence>MDSPAPAPFYFDCDTGIDDSLALALLLAQPGIDLKGIGTVSGNIDAAAGARNTLALLELAGRTDIPVAVGATDPLAGEYDGYVPHIHGRNGIGDVEIPDASVSVADGSAAEMLVALAHEFPGELEVVAVGPLTNLALALQLEPALPRLVKNVTVMGGALWVPGNVTPVAEANVYNDADAAAIVVKAGWPLTLVPLDVTMQHHFDEGHQAAFAEVGTGFHSALAGMLTTYLDFYETVFAERRSSLHDPLAVAIATGDVVPDIVRSVGVDVGTSGDERGHTVPVEGGSPAVRVVTHAPADTATILSAGILSLATPDRA</sequence>
<dbReference type="AlphaFoldDB" id="A0A495IKP0"/>
<keyword evidence="5" id="KW-1185">Reference proteome</keyword>
<dbReference type="PANTHER" id="PTHR12304">
    <property type="entry name" value="INOSINE-URIDINE PREFERRING NUCLEOSIDE HYDROLASE"/>
    <property type="match status" value="1"/>
</dbReference>
<dbReference type="RefSeq" id="WP_121371497.1">
    <property type="nucleotide sequence ID" value="NZ_RBKS01000001.1"/>
</dbReference>
<dbReference type="InterPro" id="IPR001910">
    <property type="entry name" value="Inosine/uridine_hydrolase_dom"/>
</dbReference>
<dbReference type="InterPro" id="IPR023186">
    <property type="entry name" value="IUNH"/>
</dbReference>
<dbReference type="GO" id="GO:0006152">
    <property type="term" value="P:purine nucleoside catabolic process"/>
    <property type="evidence" value="ECO:0007669"/>
    <property type="project" value="TreeGrafter"/>
</dbReference>
<name>A0A495IKP0_9MICO</name>
<dbReference type="CDD" id="cd02650">
    <property type="entry name" value="nuc_hydro_CaPnhB"/>
    <property type="match status" value="1"/>
</dbReference>
<protein>
    <submittedName>
        <fullName evidence="4">Purine nucleosidase</fullName>
    </submittedName>
</protein>
<dbReference type="GO" id="GO:0008477">
    <property type="term" value="F:purine nucleosidase activity"/>
    <property type="evidence" value="ECO:0007669"/>
    <property type="project" value="TreeGrafter"/>
</dbReference>
<dbReference type="Pfam" id="PF01156">
    <property type="entry name" value="IU_nuc_hydro"/>
    <property type="match status" value="1"/>
</dbReference>
<dbReference type="SUPFAM" id="SSF53590">
    <property type="entry name" value="Nucleoside hydrolase"/>
    <property type="match status" value="1"/>
</dbReference>
<evidence type="ECO:0000256" key="1">
    <source>
        <dbReference type="ARBA" id="ARBA00022801"/>
    </source>
</evidence>
<dbReference type="EMBL" id="RBKS01000001">
    <property type="protein sequence ID" value="RKR76534.1"/>
    <property type="molecule type" value="Genomic_DNA"/>
</dbReference>
<organism evidence="4 5">
    <name type="scientific">Frondihabitans australicus</name>
    <dbReference type="NCBI Taxonomy" id="386892"/>
    <lineage>
        <taxon>Bacteria</taxon>
        <taxon>Bacillati</taxon>
        <taxon>Actinomycetota</taxon>
        <taxon>Actinomycetes</taxon>
        <taxon>Micrococcales</taxon>
        <taxon>Microbacteriaceae</taxon>
        <taxon>Frondihabitans</taxon>
    </lineage>
</organism>
<dbReference type="OrthoDB" id="9797882at2"/>
<keyword evidence="2" id="KW-0326">Glycosidase</keyword>
<keyword evidence="1" id="KW-0378">Hydrolase</keyword>
<proteinExistence type="predicted"/>
<comment type="caution">
    <text evidence="4">The sequence shown here is derived from an EMBL/GenBank/DDBJ whole genome shotgun (WGS) entry which is preliminary data.</text>
</comment>
<gene>
    <name evidence="4" type="ORF">C8E83_3711</name>
</gene>
<dbReference type="Proteomes" id="UP000280008">
    <property type="component" value="Unassembled WGS sequence"/>
</dbReference>
<dbReference type="GO" id="GO:0005829">
    <property type="term" value="C:cytosol"/>
    <property type="evidence" value="ECO:0007669"/>
    <property type="project" value="TreeGrafter"/>
</dbReference>